<feature type="transmembrane region" description="Helical" evidence="8">
    <location>
        <begin position="181"/>
        <end position="201"/>
    </location>
</feature>
<accession>A0ABT6F5V3</accession>
<evidence type="ECO:0000259" key="9">
    <source>
        <dbReference type="PROSITE" id="PS50850"/>
    </source>
</evidence>
<evidence type="ECO:0000256" key="1">
    <source>
        <dbReference type="ARBA" id="ARBA00004651"/>
    </source>
</evidence>
<keyword evidence="11" id="KW-1185">Reference proteome</keyword>
<evidence type="ECO:0000256" key="5">
    <source>
        <dbReference type="ARBA" id="ARBA00022989"/>
    </source>
</evidence>
<evidence type="ECO:0000313" key="10">
    <source>
        <dbReference type="EMBL" id="MDG3002961.1"/>
    </source>
</evidence>
<evidence type="ECO:0000256" key="2">
    <source>
        <dbReference type="ARBA" id="ARBA00022448"/>
    </source>
</evidence>
<gene>
    <name evidence="10" type="ORF">PZE19_04220</name>
</gene>
<keyword evidence="5 8" id="KW-1133">Transmembrane helix</keyword>
<keyword evidence="4 8" id="KW-0812">Transmembrane</keyword>
<evidence type="ECO:0000256" key="3">
    <source>
        <dbReference type="ARBA" id="ARBA00022475"/>
    </source>
</evidence>
<evidence type="ECO:0000256" key="6">
    <source>
        <dbReference type="ARBA" id="ARBA00023136"/>
    </source>
</evidence>
<dbReference type="Pfam" id="PF05977">
    <property type="entry name" value="MFS_3"/>
    <property type="match status" value="1"/>
</dbReference>
<proteinExistence type="predicted"/>
<organism evidence="10 11">
    <name type="scientific">Paludisphaera mucosa</name>
    <dbReference type="NCBI Taxonomy" id="3030827"/>
    <lineage>
        <taxon>Bacteria</taxon>
        <taxon>Pseudomonadati</taxon>
        <taxon>Planctomycetota</taxon>
        <taxon>Planctomycetia</taxon>
        <taxon>Isosphaerales</taxon>
        <taxon>Isosphaeraceae</taxon>
        <taxon>Paludisphaera</taxon>
    </lineage>
</organism>
<dbReference type="Proteomes" id="UP001216907">
    <property type="component" value="Unassembled WGS sequence"/>
</dbReference>
<dbReference type="RefSeq" id="WP_277859320.1">
    <property type="nucleotide sequence ID" value="NZ_JARRAG010000001.1"/>
</dbReference>
<feature type="transmembrane region" description="Helical" evidence="8">
    <location>
        <begin position="254"/>
        <end position="278"/>
    </location>
</feature>
<sequence length="448" mass="47293">MKDDRPETRPGSENLEPERTPSRPLPDFDGGVPGRPAAMEVLRDGNFLRFLIGVFLVQLGAQMQNIAVGWEIYERTHSALALGMVGLAQVAPVLLLAIPSGHLSDRYDRKRLFLASNVLMFLAAAGLSAASAFGWPVGSIYAFLFLTGVGQALNRPARWAIQPTLVPRRLMLSAVTWNSSFWQTAAITGPALGGLVIALAHSATACYALNTAFLACVIGLNAMLKVRPTARDSGPVTIRTLLAGLRFVMKTEMLVAAMTLDLLAVLLGGATALLPIFARDILHVGPAGLGWLRAAPSIGSLSMAFLQTQRAPLQRTGPVLLGAVAGFGVATIVFGLSRNVYVSFAALLLTGAFDNISVVVRQTLTQMLTPDAMRGRVSAINSIFIASSNELGEFESGILARFTGAVGAVVLGGLGALLTVIAVAALWPALRRLGPLNDLKPADPETLP</sequence>
<evidence type="ECO:0000256" key="4">
    <source>
        <dbReference type="ARBA" id="ARBA00022692"/>
    </source>
</evidence>
<feature type="transmembrane region" description="Helical" evidence="8">
    <location>
        <begin position="318"/>
        <end position="336"/>
    </location>
</feature>
<feature type="transmembrane region" description="Helical" evidence="8">
    <location>
        <begin position="79"/>
        <end position="100"/>
    </location>
</feature>
<feature type="compositionally biased region" description="Basic and acidic residues" evidence="7">
    <location>
        <begin position="1"/>
        <end position="21"/>
    </location>
</feature>
<name>A0ABT6F5V3_9BACT</name>
<dbReference type="PROSITE" id="PS50850">
    <property type="entry name" value="MFS"/>
    <property type="match status" value="1"/>
</dbReference>
<keyword evidence="2" id="KW-0813">Transport</keyword>
<feature type="domain" description="Major facilitator superfamily (MFS) profile" evidence="9">
    <location>
        <begin position="46"/>
        <end position="431"/>
    </location>
</feature>
<keyword evidence="3" id="KW-1003">Cell membrane</keyword>
<reference evidence="10 11" key="1">
    <citation type="submission" date="2023-03" db="EMBL/GenBank/DDBJ databases">
        <title>Paludisphaera mucosa sp. nov. a novel planctomycete from northern fen.</title>
        <authorList>
            <person name="Ivanova A."/>
        </authorList>
    </citation>
    <scope>NUCLEOTIDE SEQUENCE [LARGE SCALE GENOMIC DNA]</scope>
    <source>
        <strain evidence="10 11">Pla2</strain>
    </source>
</reference>
<dbReference type="InterPro" id="IPR010290">
    <property type="entry name" value="TM_effector"/>
</dbReference>
<evidence type="ECO:0000256" key="7">
    <source>
        <dbReference type="SAM" id="MobiDB-lite"/>
    </source>
</evidence>
<dbReference type="PANTHER" id="PTHR23513:SF9">
    <property type="entry name" value="ENTEROBACTIN EXPORTER ENTS"/>
    <property type="match status" value="1"/>
</dbReference>
<protein>
    <submittedName>
        <fullName evidence="10">MFS transporter</fullName>
    </submittedName>
</protein>
<dbReference type="PANTHER" id="PTHR23513">
    <property type="entry name" value="INTEGRAL MEMBRANE EFFLUX PROTEIN-RELATED"/>
    <property type="match status" value="1"/>
</dbReference>
<comment type="subcellular location">
    <subcellularLocation>
        <location evidence="1">Cell membrane</location>
        <topology evidence="1">Multi-pass membrane protein</topology>
    </subcellularLocation>
</comment>
<evidence type="ECO:0000313" key="11">
    <source>
        <dbReference type="Proteomes" id="UP001216907"/>
    </source>
</evidence>
<feature type="transmembrane region" description="Helical" evidence="8">
    <location>
        <begin position="405"/>
        <end position="430"/>
    </location>
</feature>
<dbReference type="CDD" id="cd06173">
    <property type="entry name" value="MFS_MefA_like"/>
    <property type="match status" value="1"/>
</dbReference>
<evidence type="ECO:0000256" key="8">
    <source>
        <dbReference type="SAM" id="Phobius"/>
    </source>
</evidence>
<feature type="transmembrane region" description="Helical" evidence="8">
    <location>
        <begin position="112"/>
        <end position="134"/>
    </location>
</feature>
<dbReference type="SUPFAM" id="SSF103473">
    <property type="entry name" value="MFS general substrate transporter"/>
    <property type="match status" value="1"/>
</dbReference>
<comment type="caution">
    <text evidence="10">The sequence shown here is derived from an EMBL/GenBank/DDBJ whole genome shotgun (WGS) entry which is preliminary data.</text>
</comment>
<feature type="transmembrane region" description="Helical" evidence="8">
    <location>
        <begin position="47"/>
        <end position="67"/>
    </location>
</feature>
<feature type="transmembrane region" description="Helical" evidence="8">
    <location>
        <begin position="207"/>
        <end position="224"/>
    </location>
</feature>
<dbReference type="InterPro" id="IPR020846">
    <property type="entry name" value="MFS_dom"/>
</dbReference>
<dbReference type="Gene3D" id="1.20.1250.20">
    <property type="entry name" value="MFS general substrate transporter like domains"/>
    <property type="match status" value="1"/>
</dbReference>
<dbReference type="InterPro" id="IPR036259">
    <property type="entry name" value="MFS_trans_sf"/>
</dbReference>
<feature type="region of interest" description="Disordered" evidence="7">
    <location>
        <begin position="1"/>
        <end position="30"/>
    </location>
</feature>
<dbReference type="EMBL" id="JARRAG010000001">
    <property type="protein sequence ID" value="MDG3002961.1"/>
    <property type="molecule type" value="Genomic_DNA"/>
</dbReference>
<feature type="transmembrane region" description="Helical" evidence="8">
    <location>
        <begin position="342"/>
        <end position="360"/>
    </location>
</feature>
<keyword evidence="6 8" id="KW-0472">Membrane</keyword>